<name>A0A2L0EM80_SORCE</name>
<reference evidence="6 7" key="1">
    <citation type="submission" date="2015-09" db="EMBL/GenBank/DDBJ databases">
        <title>Sorangium comparison.</title>
        <authorList>
            <person name="Zaburannyi N."/>
            <person name="Bunk B."/>
            <person name="Overmann J."/>
            <person name="Mueller R."/>
        </authorList>
    </citation>
    <scope>NUCLEOTIDE SEQUENCE [LARGE SCALE GENOMIC DNA]</scope>
    <source>
        <strain evidence="6 7">So ce26</strain>
    </source>
</reference>
<dbReference type="InterPro" id="IPR006314">
    <property type="entry name" value="Dyp_peroxidase"/>
</dbReference>
<dbReference type="InterPro" id="IPR011008">
    <property type="entry name" value="Dimeric_a/b-barrel"/>
</dbReference>
<dbReference type="PANTHER" id="PTHR30521:SF0">
    <property type="entry name" value="DYP-TYPE PEROXIDASE FAMILY PROTEIN"/>
    <property type="match status" value="1"/>
</dbReference>
<protein>
    <recommendedName>
        <fullName evidence="8">Peroxidase</fullName>
    </recommendedName>
</protein>
<evidence type="ECO:0000313" key="6">
    <source>
        <dbReference type="EMBL" id="AUX40399.1"/>
    </source>
</evidence>
<accession>A0A2L0EM80</accession>
<dbReference type="AlphaFoldDB" id="A0A2L0EM80"/>
<evidence type="ECO:0000256" key="2">
    <source>
        <dbReference type="ARBA" id="ARBA00022559"/>
    </source>
</evidence>
<evidence type="ECO:0000313" key="7">
    <source>
        <dbReference type="Proteomes" id="UP000238348"/>
    </source>
</evidence>
<comment type="cofactor">
    <cofactor evidence="1">
        <name>heme b</name>
        <dbReference type="ChEBI" id="CHEBI:60344"/>
    </cofactor>
</comment>
<keyword evidence="2" id="KW-0575">Peroxidase</keyword>
<keyword evidence="5" id="KW-0408">Iron</keyword>
<evidence type="ECO:0000256" key="1">
    <source>
        <dbReference type="ARBA" id="ARBA00001970"/>
    </source>
</evidence>
<gene>
    <name evidence="6" type="ORF">SOCE26_018000</name>
</gene>
<dbReference type="OrthoDB" id="236246at2"/>
<dbReference type="PANTHER" id="PTHR30521">
    <property type="entry name" value="DEFERROCHELATASE/PEROXIDASE"/>
    <property type="match status" value="1"/>
</dbReference>
<evidence type="ECO:0000256" key="3">
    <source>
        <dbReference type="ARBA" id="ARBA00022723"/>
    </source>
</evidence>
<dbReference type="RefSeq" id="WP_159396771.1">
    <property type="nucleotide sequence ID" value="NZ_CP012673.1"/>
</dbReference>
<dbReference type="GO" id="GO:0004601">
    <property type="term" value="F:peroxidase activity"/>
    <property type="evidence" value="ECO:0007669"/>
    <property type="project" value="UniProtKB-KW"/>
</dbReference>
<evidence type="ECO:0000256" key="5">
    <source>
        <dbReference type="ARBA" id="ARBA00023004"/>
    </source>
</evidence>
<dbReference type="SUPFAM" id="SSF54909">
    <property type="entry name" value="Dimeric alpha+beta barrel"/>
    <property type="match status" value="1"/>
</dbReference>
<sequence length="367" mass="40206">MKQAKKDQTDAVEVDDVQGLVVYGYGHLPIARYVFVSFTKAAKIGAWLGEIVEQTPSARRREKGAPRPSTAVHIALASSGLKQIGLSDEERATFSYHFIDGMANLATQRTLGDFGDNAPETWDFGGPNTPPIDALLLLFATTEEEVEALLERHRDRMSELGIEVVTVEKGYRRDDGKEHFGFLDGVSQPHILGGGREPEAGDVALHPGELLLGYTDEYAEISATPTVGAKADPEAILAPHPDDDTQRDLGRNGSYLVYRKYQQYTSKFWGFVWESAQPRDGQDKDAAAVMLASKMVGRWPSGAPVTLTPDRDAPELVRDVPPFTRLRGGGYYFLPGLRAVRYLAWRASNQPGLLASPAKPQPRAEAG</sequence>
<keyword evidence="4" id="KW-0560">Oxidoreductase</keyword>
<proteinExistence type="predicted"/>
<evidence type="ECO:0000256" key="4">
    <source>
        <dbReference type="ARBA" id="ARBA00023002"/>
    </source>
</evidence>
<dbReference type="EMBL" id="CP012673">
    <property type="protein sequence ID" value="AUX40399.1"/>
    <property type="molecule type" value="Genomic_DNA"/>
</dbReference>
<dbReference type="GO" id="GO:0005829">
    <property type="term" value="C:cytosol"/>
    <property type="evidence" value="ECO:0007669"/>
    <property type="project" value="TreeGrafter"/>
</dbReference>
<dbReference type="GO" id="GO:0046872">
    <property type="term" value="F:metal ion binding"/>
    <property type="evidence" value="ECO:0007669"/>
    <property type="project" value="UniProtKB-KW"/>
</dbReference>
<organism evidence="6 7">
    <name type="scientific">Sorangium cellulosum</name>
    <name type="common">Polyangium cellulosum</name>
    <dbReference type="NCBI Taxonomy" id="56"/>
    <lineage>
        <taxon>Bacteria</taxon>
        <taxon>Pseudomonadati</taxon>
        <taxon>Myxococcota</taxon>
        <taxon>Polyangia</taxon>
        <taxon>Polyangiales</taxon>
        <taxon>Polyangiaceae</taxon>
        <taxon>Sorangium</taxon>
    </lineage>
</organism>
<dbReference type="Proteomes" id="UP000238348">
    <property type="component" value="Chromosome"/>
</dbReference>
<dbReference type="PROSITE" id="PS51404">
    <property type="entry name" value="DYP_PEROXIDASE"/>
    <property type="match status" value="1"/>
</dbReference>
<keyword evidence="3" id="KW-0479">Metal-binding</keyword>
<evidence type="ECO:0008006" key="8">
    <source>
        <dbReference type="Google" id="ProtNLM"/>
    </source>
</evidence>
<dbReference type="GO" id="GO:0020037">
    <property type="term" value="F:heme binding"/>
    <property type="evidence" value="ECO:0007669"/>
    <property type="project" value="InterPro"/>
</dbReference>